<accession>A0A2B4S3W2</accession>
<dbReference type="PROSITE" id="PS50966">
    <property type="entry name" value="ZF_SWIM"/>
    <property type="match status" value="1"/>
</dbReference>
<dbReference type="PANTHER" id="PTHR47526">
    <property type="entry name" value="ATP-DEPENDENT DNA HELICASE"/>
    <property type="match status" value="1"/>
</dbReference>
<dbReference type="GO" id="GO:0008270">
    <property type="term" value="F:zinc ion binding"/>
    <property type="evidence" value="ECO:0007669"/>
    <property type="project" value="UniProtKB-KW"/>
</dbReference>
<evidence type="ECO:0000256" key="2">
    <source>
        <dbReference type="SAM" id="Coils"/>
    </source>
</evidence>
<organism evidence="6 7">
    <name type="scientific">Stylophora pistillata</name>
    <name type="common">Smooth cauliflower coral</name>
    <dbReference type="NCBI Taxonomy" id="50429"/>
    <lineage>
        <taxon>Eukaryota</taxon>
        <taxon>Metazoa</taxon>
        <taxon>Cnidaria</taxon>
        <taxon>Anthozoa</taxon>
        <taxon>Hexacorallia</taxon>
        <taxon>Scleractinia</taxon>
        <taxon>Astrocoeniina</taxon>
        <taxon>Pocilloporidae</taxon>
        <taxon>Stylophora</taxon>
    </lineage>
</organism>
<dbReference type="PROSITE" id="PS50800">
    <property type="entry name" value="SAP"/>
    <property type="match status" value="1"/>
</dbReference>
<dbReference type="Gene3D" id="1.10.720.30">
    <property type="entry name" value="SAP domain"/>
    <property type="match status" value="1"/>
</dbReference>
<dbReference type="OrthoDB" id="5957536at2759"/>
<gene>
    <name evidence="6" type="ORF">AWC38_SpisGene11704</name>
</gene>
<dbReference type="EMBL" id="LSMT01000198">
    <property type="protein sequence ID" value="PFX23739.1"/>
    <property type="molecule type" value="Genomic_DNA"/>
</dbReference>
<dbReference type="InterPro" id="IPR007527">
    <property type="entry name" value="Znf_SWIM"/>
</dbReference>
<keyword evidence="1" id="KW-0863">Zinc-finger</keyword>
<feature type="coiled-coil region" evidence="2">
    <location>
        <begin position="340"/>
        <end position="374"/>
    </location>
</feature>
<dbReference type="Proteomes" id="UP000225706">
    <property type="component" value="Unassembled WGS sequence"/>
</dbReference>
<sequence length="514" mass="59094">MAEVEWLKLHARKDHLQKRLKARGLKTTGRKEELIQRVVEANKDGTETIKERETREKQERETRAAEKLRSPSEDLPDPTALNNWTSDLSKLPPISYKEIIDYLVYGTCKFFQREDMKCFKQLKAFKFFKDGHVQKIELSLISETSSYCFVKATVLPSMRQDRFYRTWVSVVKETAKVFSADCNCTAGLDEACNHIAALLFALEDYVKSHRNTRADNIACTSKPFEWNKPRKTKLSPKLIDEMRPVKHHLLDGLRLVNPRCAIFTAVKKQQTVFSDQEISNDNNVAAYEEVSSCPFTESPSTASINKGPVVDMCEMEKSDQDCNLLHVGCISPYAALPPSIKNIEEKGKGIKRKLNFTEDEVEVVEKKYKASNKTHGFLGASPDRIVHDPTEETPGVGEFKFIQIKDGETLSGVLLKQHICTKTQEGNSTQLQLNRMHKYFYQLYQQIFVTEFYWGMLIAKGAKGTNGCIFHEKVKFNANFWLPILEKLEKFFHSFLMQELAYPKVQLGLDRIRY</sequence>
<dbReference type="InterPro" id="IPR003034">
    <property type="entry name" value="SAP_dom"/>
</dbReference>
<keyword evidence="2" id="KW-0175">Coiled coil</keyword>
<evidence type="ECO:0000259" key="5">
    <source>
        <dbReference type="PROSITE" id="PS50966"/>
    </source>
</evidence>
<keyword evidence="7" id="KW-1185">Reference proteome</keyword>
<dbReference type="InterPro" id="IPR036361">
    <property type="entry name" value="SAP_dom_sf"/>
</dbReference>
<dbReference type="Pfam" id="PF02037">
    <property type="entry name" value="SAP"/>
    <property type="match status" value="1"/>
</dbReference>
<dbReference type="Gene3D" id="3.90.320.10">
    <property type="match status" value="1"/>
</dbReference>
<dbReference type="PANTHER" id="PTHR47526:SF3">
    <property type="entry name" value="PHD-TYPE DOMAIN-CONTAINING PROTEIN"/>
    <property type="match status" value="1"/>
</dbReference>
<feature type="domain" description="SAP" evidence="4">
    <location>
        <begin position="8"/>
        <end position="42"/>
    </location>
</feature>
<feature type="region of interest" description="Disordered" evidence="3">
    <location>
        <begin position="51"/>
        <end position="80"/>
    </location>
</feature>
<feature type="domain" description="SWIM-type" evidence="5">
    <location>
        <begin position="164"/>
        <end position="203"/>
    </location>
</feature>
<keyword evidence="1" id="KW-0862">Zinc</keyword>
<keyword evidence="1" id="KW-0479">Metal-binding</keyword>
<evidence type="ECO:0008006" key="8">
    <source>
        <dbReference type="Google" id="ProtNLM"/>
    </source>
</evidence>
<evidence type="ECO:0000313" key="6">
    <source>
        <dbReference type="EMBL" id="PFX23739.1"/>
    </source>
</evidence>
<evidence type="ECO:0000259" key="4">
    <source>
        <dbReference type="PROSITE" id="PS50800"/>
    </source>
</evidence>
<name>A0A2B4S3W2_STYPI</name>
<dbReference type="InterPro" id="IPR011604">
    <property type="entry name" value="PDDEXK-like_dom_sf"/>
</dbReference>
<comment type="caution">
    <text evidence="6">The sequence shown here is derived from an EMBL/GenBank/DDBJ whole genome shotgun (WGS) entry which is preliminary data.</text>
</comment>
<evidence type="ECO:0000313" key="7">
    <source>
        <dbReference type="Proteomes" id="UP000225706"/>
    </source>
</evidence>
<dbReference type="AlphaFoldDB" id="A0A2B4S3W2"/>
<proteinExistence type="predicted"/>
<reference evidence="7" key="1">
    <citation type="journal article" date="2017" name="bioRxiv">
        <title>Comparative analysis of the genomes of Stylophora pistillata and Acropora digitifera provides evidence for extensive differences between species of corals.</title>
        <authorList>
            <person name="Voolstra C.R."/>
            <person name="Li Y."/>
            <person name="Liew Y.J."/>
            <person name="Baumgarten S."/>
            <person name="Zoccola D."/>
            <person name="Flot J.-F."/>
            <person name="Tambutte S."/>
            <person name="Allemand D."/>
            <person name="Aranda M."/>
        </authorList>
    </citation>
    <scope>NUCLEOTIDE SEQUENCE [LARGE SCALE GENOMIC DNA]</scope>
</reference>
<protein>
    <recommendedName>
        <fullName evidence="8">SAP domain-containing protein</fullName>
    </recommendedName>
</protein>
<evidence type="ECO:0000256" key="3">
    <source>
        <dbReference type="SAM" id="MobiDB-lite"/>
    </source>
</evidence>
<feature type="compositionally biased region" description="Basic and acidic residues" evidence="3">
    <location>
        <begin position="51"/>
        <end position="72"/>
    </location>
</feature>
<evidence type="ECO:0000256" key="1">
    <source>
        <dbReference type="PROSITE-ProRule" id="PRU00325"/>
    </source>
</evidence>